<evidence type="ECO:0000256" key="17">
    <source>
        <dbReference type="ARBA" id="ARBA00064003"/>
    </source>
</evidence>
<evidence type="ECO:0000256" key="3">
    <source>
        <dbReference type="ARBA" id="ARBA00012438"/>
    </source>
</evidence>
<dbReference type="InterPro" id="IPR035965">
    <property type="entry name" value="PAS-like_dom_sf"/>
</dbReference>
<feature type="domain" description="Histidine kinase" evidence="24">
    <location>
        <begin position="596"/>
        <end position="817"/>
    </location>
</feature>
<feature type="transmembrane region" description="Helical" evidence="23">
    <location>
        <begin position="13"/>
        <end position="36"/>
    </location>
</feature>
<keyword evidence="10" id="KW-0418">Kinase</keyword>
<dbReference type="PROSITE" id="PS50109">
    <property type="entry name" value="HIS_KIN"/>
    <property type="match status" value="1"/>
</dbReference>
<dbReference type="Gene3D" id="3.30.565.10">
    <property type="entry name" value="Histidine kinase-like ATPase, C-terminal domain"/>
    <property type="match status" value="1"/>
</dbReference>
<feature type="compositionally biased region" description="Low complexity" evidence="22">
    <location>
        <begin position="1114"/>
        <end position="1125"/>
    </location>
</feature>
<comment type="subcellular location">
    <subcellularLocation>
        <location evidence="2">Cell membrane</location>
        <topology evidence="2">Multi-pass membrane protein</topology>
    </subcellularLocation>
</comment>
<keyword evidence="8" id="KW-0732">Signal</keyword>
<dbReference type="InterPro" id="IPR047347">
    <property type="entry name" value="YvaQ-like_sensor"/>
</dbReference>
<evidence type="ECO:0000256" key="6">
    <source>
        <dbReference type="ARBA" id="ARBA00022679"/>
    </source>
</evidence>
<dbReference type="GO" id="GO:0005886">
    <property type="term" value="C:plasma membrane"/>
    <property type="evidence" value="ECO:0007669"/>
    <property type="project" value="UniProtKB-SubCell"/>
</dbReference>
<dbReference type="CDD" id="cd17546">
    <property type="entry name" value="REC_hyHK_CKI1_RcsC-like"/>
    <property type="match status" value="2"/>
</dbReference>
<dbReference type="SMART" id="SM00448">
    <property type="entry name" value="REC"/>
    <property type="match status" value="2"/>
</dbReference>
<evidence type="ECO:0000256" key="10">
    <source>
        <dbReference type="ARBA" id="ARBA00022777"/>
    </source>
</evidence>
<feature type="domain" description="HPt" evidence="28">
    <location>
        <begin position="1158"/>
        <end position="1256"/>
    </location>
</feature>
<evidence type="ECO:0000256" key="19">
    <source>
        <dbReference type="ARBA" id="ARBA00070152"/>
    </source>
</evidence>
<feature type="transmembrane region" description="Helical" evidence="23">
    <location>
        <begin position="197"/>
        <end position="217"/>
    </location>
</feature>
<dbReference type="PRINTS" id="PR00344">
    <property type="entry name" value="BCTRLSENSOR"/>
</dbReference>
<comment type="subunit">
    <text evidence="17">At low DSF concentrations, interacts with RpfF.</text>
</comment>
<feature type="domain" description="Response regulatory" evidence="25">
    <location>
        <begin position="836"/>
        <end position="959"/>
    </location>
</feature>
<dbReference type="InterPro" id="IPR036641">
    <property type="entry name" value="HPT_dom_sf"/>
</dbReference>
<evidence type="ECO:0000256" key="21">
    <source>
        <dbReference type="PROSITE-ProRule" id="PRU00169"/>
    </source>
</evidence>
<dbReference type="Pfam" id="PF00512">
    <property type="entry name" value="HisKA"/>
    <property type="match status" value="1"/>
</dbReference>
<dbReference type="Pfam" id="PF12729">
    <property type="entry name" value="4HB_MCP_1"/>
    <property type="match status" value="1"/>
</dbReference>
<evidence type="ECO:0000256" key="20">
    <source>
        <dbReference type="PROSITE-ProRule" id="PRU00110"/>
    </source>
</evidence>
<dbReference type="Gene3D" id="6.10.340.10">
    <property type="match status" value="1"/>
</dbReference>
<dbReference type="RefSeq" id="WP_161006212.1">
    <property type="nucleotide sequence ID" value="NZ_WWCN01000004.1"/>
</dbReference>
<dbReference type="Pfam" id="PF01627">
    <property type="entry name" value="Hpt"/>
    <property type="match status" value="1"/>
</dbReference>
<sequence length="1348" mass="146570">MRRLLRKLETLHLGLKLALGFGGSLLISLGFGLHYINTHARVSTEILDSYRNDLLGISDAKDTLIHFSQRGRALRQAIIAKDQTGRERALGLVADAHSKLNTALQELRPRIVREENRKNLADFEAAYALYLERMNEVLALLRAGKVEAARAVVSEEEFQNYGIRANDALNRIAELKEISAGKQIDAMQALARDETRLTYLVLVLSLSLGIFFSTLVARSVRMPSSRLRKAVENLADGNLGHQLPLTDYPNEIGQLARAVQVLQTEAMKVEAQRWIKANVAALSNELQSAAGAVELAERVLAVLAPLLQVGHGAVYLCRDDGLDFLAGYAFRSGAEGKRRFAFGEGLVGQCARDGQPIVFRQPPADYLRIGSALGERTPAAIVIVPVQRNERMLAVIELATLAPYDERAQALLEGALPVIAMNLEICERNLHTAALLEEVRRANYLTDVALELTDSGYWVVDYSDPDYYFQSERAARLLGEAVKPDGRYHLQDEWFARLLDADGEMAQQTAERYEGAIDGRYDMYDAVYAYRRPLDGRVIWLHALGKVERDADSGAVRFMYGVYQDITAQKAAADELRVTREQALAATRAKSDFLANMSHEIRTPMNAIIGMSHLALQTGLDNRQRNYIEKVHRAGENLLGVINDILDFSKIEAGKMTVERVDFDLGDVMDNLANLIAMKAEDKGLELLFQIDPAAPTGLIGDSLRIGQVLVNLGNNAVKFTERGEIVVGVEQGAVDENGVQLHFWIRDTGIGLSEEQLGKLFQSFSQADESTTRKYGGTGLGLVICKNLVALMDGDIWVESTPGVGTTFHFTARFGLQQEARPRRMFRADELAGVRVLVVDDNASAREILSTMARTFGLEVDVASNGQQALDMVAQAGVRQLSYDAILMDWKMPGLDGIETVCRLRDAGLARLPAVIMVTAYGREEAMSSAAGRGVDMHSVLTKPVTPSTLLEAVGVALGRGVIVETRAVGKQQQHSEAMAQLNGARLLLVEDNEMNQELATDLLSRAGIEVVLANHGQEALDVLARDRNFDGVLMDCQMPVMDGYEASRALRAQPIWDGLPIIAMTANAMAGDREKVLAAGMQDHIAKPINVGEMFGTLARWIKPQHGTRSEPAAASPAPAAAGAGAGGVPTVPPLSPLPSLPGIDIEAGMATAMHNDALYRRLLLKFLHGQSNFAADFHAAQLDPDRTAATRTVHTLKGMAGNIGAKRVQAAAQRLETASAGSAAGDQLELLLQEVLDELRPVIAALQTLEGGTPVAQATSAVPAAPVPAFDQQSLQAQAARLRELLAGSDTEALELWDRHADLFKAAWPHHHRRIGNGLAEMDLDAALATLDEALDATALSTRSS</sequence>
<dbReference type="FunFam" id="3.30.565.10:FF:000010">
    <property type="entry name" value="Sensor histidine kinase RcsC"/>
    <property type="match status" value="1"/>
</dbReference>
<keyword evidence="13" id="KW-0902">Two-component regulatory system</keyword>
<keyword evidence="7 23" id="KW-0812">Transmembrane</keyword>
<dbReference type="Gene3D" id="1.20.120.160">
    <property type="entry name" value="HPT domain"/>
    <property type="match status" value="1"/>
</dbReference>
<dbReference type="GO" id="GO:0005524">
    <property type="term" value="F:ATP binding"/>
    <property type="evidence" value="ECO:0007669"/>
    <property type="project" value="UniProtKB-KW"/>
</dbReference>
<feature type="region of interest" description="Disordered" evidence="22">
    <location>
        <begin position="1108"/>
        <end position="1135"/>
    </location>
</feature>
<dbReference type="PROSITE" id="PS50113">
    <property type="entry name" value="PAC"/>
    <property type="match status" value="1"/>
</dbReference>
<dbReference type="PROSITE" id="PS50885">
    <property type="entry name" value="HAMP"/>
    <property type="match status" value="1"/>
</dbReference>
<dbReference type="SUPFAM" id="SSF55785">
    <property type="entry name" value="PYP-like sensor domain (PAS domain)"/>
    <property type="match status" value="1"/>
</dbReference>
<dbReference type="InterPro" id="IPR000700">
    <property type="entry name" value="PAS-assoc_C"/>
</dbReference>
<evidence type="ECO:0000256" key="7">
    <source>
        <dbReference type="ARBA" id="ARBA00022692"/>
    </source>
</evidence>
<dbReference type="PROSITE" id="PS50110">
    <property type="entry name" value="RESPONSE_REGULATORY"/>
    <property type="match status" value="2"/>
</dbReference>
<evidence type="ECO:0000259" key="26">
    <source>
        <dbReference type="PROSITE" id="PS50113"/>
    </source>
</evidence>
<dbReference type="Pfam" id="PF00672">
    <property type="entry name" value="HAMP"/>
    <property type="match status" value="1"/>
</dbReference>
<feature type="modified residue" description="Phosphohistidine" evidence="20">
    <location>
        <position position="1197"/>
    </location>
</feature>
<dbReference type="Gene3D" id="3.40.50.2300">
    <property type="match status" value="2"/>
</dbReference>
<dbReference type="SUPFAM" id="SSF47384">
    <property type="entry name" value="Homodimeric domain of signal transducing histidine kinase"/>
    <property type="match status" value="1"/>
</dbReference>
<dbReference type="PANTHER" id="PTHR45339:SF1">
    <property type="entry name" value="HYBRID SIGNAL TRANSDUCTION HISTIDINE KINASE J"/>
    <property type="match status" value="1"/>
</dbReference>
<keyword evidence="11" id="KW-0067">ATP-binding</keyword>
<evidence type="ECO:0000256" key="15">
    <source>
        <dbReference type="ARBA" id="ARBA00023136"/>
    </source>
</evidence>
<keyword evidence="12 23" id="KW-1133">Transmembrane helix</keyword>
<dbReference type="SUPFAM" id="SSF47226">
    <property type="entry name" value="Histidine-containing phosphotransfer domain, HPT domain"/>
    <property type="match status" value="1"/>
</dbReference>
<dbReference type="CDD" id="cd00082">
    <property type="entry name" value="HisKA"/>
    <property type="match status" value="1"/>
</dbReference>
<dbReference type="SUPFAM" id="SSF52172">
    <property type="entry name" value="CheY-like"/>
    <property type="match status" value="2"/>
</dbReference>
<dbReference type="Gene3D" id="3.30.450.40">
    <property type="match status" value="1"/>
</dbReference>
<keyword evidence="15 23" id="KW-0472">Membrane</keyword>
<keyword evidence="4" id="KW-1003">Cell membrane</keyword>
<evidence type="ECO:0000256" key="4">
    <source>
        <dbReference type="ARBA" id="ARBA00022475"/>
    </source>
</evidence>
<evidence type="ECO:0000259" key="24">
    <source>
        <dbReference type="PROSITE" id="PS50109"/>
    </source>
</evidence>
<dbReference type="EC" id="2.7.13.3" evidence="3"/>
<dbReference type="InterPro" id="IPR003661">
    <property type="entry name" value="HisK_dim/P_dom"/>
</dbReference>
<feature type="domain" description="HAMP" evidence="27">
    <location>
        <begin position="218"/>
        <end position="271"/>
    </location>
</feature>
<evidence type="ECO:0000259" key="25">
    <source>
        <dbReference type="PROSITE" id="PS50110"/>
    </source>
</evidence>
<dbReference type="InterPro" id="IPR003018">
    <property type="entry name" value="GAF"/>
</dbReference>
<dbReference type="PANTHER" id="PTHR45339">
    <property type="entry name" value="HYBRID SIGNAL TRANSDUCTION HISTIDINE KINASE J"/>
    <property type="match status" value="1"/>
</dbReference>
<comment type="function">
    <text evidence="16">Member of the two-component regulatory system BvgS/BvgA. Phosphorylates BvgA via a four-step phosphorelay in response to environmental signals.</text>
</comment>
<dbReference type="EMBL" id="WWCN01000004">
    <property type="protein sequence ID" value="MYM22723.1"/>
    <property type="molecule type" value="Genomic_DNA"/>
</dbReference>
<feature type="domain" description="PAC" evidence="26">
    <location>
        <begin position="524"/>
        <end position="578"/>
    </location>
</feature>
<name>A0A6L8K5C3_9BURK</name>
<dbReference type="CDD" id="cd06225">
    <property type="entry name" value="HAMP"/>
    <property type="match status" value="1"/>
</dbReference>
<keyword evidence="6" id="KW-0808">Transferase</keyword>
<evidence type="ECO:0000256" key="1">
    <source>
        <dbReference type="ARBA" id="ARBA00000085"/>
    </source>
</evidence>
<evidence type="ECO:0000256" key="14">
    <source>
        <dbReference type="ARBA" id="ARBA00023026"/>
    </source>
</evidence>
<dbReference type="Pfam" id="PF13185">
    <property type="entry name" value="GAF_2"/>
    <property type="match status" value="1"/>
</dbReference>
<dbReference type="SMART" id="SM00387">
    <property type="entry name" value="HATPase_c"/>
    <property type="match status" value="1"/>
</dbReference>
<dbReference type="Proteomes" id="UP000479335">
    <property type="component" value="Unassembled WGS sequence"/>
</dbReference>
<dbReference type="InterPro" id="IPR005467">
    <property type="entry name" value="His_kinase_dom"/>
</dbReference>
<dbReference type="InterPro" id="IPR003660">
    <property type="entry name" value="HAMP_dom"/>
</dbReference>
<evidence type="ECO:0000256" key="22">
    <source>
        <dbReference type="SAM" id="MobiDB-lite"/>
    </source>
</evidence>
<dbReference type="InterPro" id="IPR024478">
    <property type="entry name" value="HlyB_4HB_MCP"/>
</dbReference>
<dbReference type="Gene3D" id="3.30.450.20">
    <property type="entry name" value="PAS domain"/>
    <property type="match status" value="1"/>
</dbReference>
<protein>
    <recommendedName>
        <fullName evidence="18">Sensory/regulatory protein RpfC</fullName>
        <ecNumber evidence="3">2.7.13.3</ecNumber>
    </recommendedName>
    <alternativeName>
        <fullName evidence="19">Virulence sensor protein BvgS</fullName>
    </alternativeName>
</protein>
<evidence type="ECO:0000259" key="27">
    <source>
        <dbReference type="PROSITE" id="PS50885"/>
    </source>
</evidence>
<dbReference type="SMART" id="SM00304">
    <property type="entry name" value="HAMP"/>
    <property type="match status" value="1"/>
</dbReference>
<organism evidence="29 30">
    <name type="scientific">Duganella flavida</name>
    <dbReference type="NCBI Taxonomy" id="2692175"/>
    <lineage>
        <taxon>Bacteria</taxon>
        <taxon>Pseudomonadati</taxon>
        <taxon>Pseudomonadota</taxon>
        <taxon>Betaproteobacteria</taxon>
        <taxon>Burkholderiales</taxon>
        <taxon>Oxalobacteraceae</taxon>
        <taxon>Telluria group</taxon>
        <taxon>Duganella</taxon>
    </lineage>
</organism>
<reference evidence="29 30" key="1">
    <citation type="submission" date="2019-12" db="EMBL/GenBank/DDBJ databases">
        <title>Novel species isolated from a subtropical stream in China.</title>
        <authorList>
            <person name="Lu H."/>
        </authorList>
    </citation>
    <scope>NUCLEOTIDE SEQUENCE [LARGE SCALE GENOMIC DNA]</scope>
    <source>
        <strain evidence="29 30">FT135W</strain>
    </source>
</reference>
<dbReference type="PROSITE" id="PS50894">
    <property type="entry name" value="HPT"/>
    <property type="match status" value="1"/>
</dbReference>
<dbReference type="InterPro" id="IPR011006">
    <property type="entry name" value="CheY-like_superfamily"/>
</dbReference>
<evidence type="ECO:0000256" key="13">
    <source>
        <dbReference type="ARBA" id="ARBA00023012"/>
    </source>
</evidence>
<gene>
    <name evidence="29" type="ORF">GTP46_08700</name>
</gene>
<dbReference type="InterPro" id="IPR029016">
    <property type="entry name" value="GAF-like_dom_sf"/>
</dbReference>
<dbReference type="SUPFAM" id="SSF55874">
    <property type="entry name" value="ATPase domain of HSP90 chaperone/DNA topoisomerase II/histidine kinase"/>
    <property type="match status" value="1"/>
</dbReference>
<feature type="domain" description="Response regulatory" evidence="25">
    <location>
        <begin position="987"/>
        <end position="1104"/>
    </location>
</feature>
<feature type="modified residue" description="4-aspartylphosphate" evidence="21">
    <location>
        <position position="890"/>
    </location>
</feature>
<dbReference type="InterPro" id="IPR004358">
    <property type="entry name" value="Sig_transdc_His_kin-like_C"/>
</dbReference>
<dbReference type="Pfam" id="PF00072">
    <property type="entry name" value="Response_reg"/>
    <property type="match status" value="2"/>
</dbReference>
<evidence type="ECO:0000256" key="11">
    <source>
        <dbReference type="ARBA" id="ARBA00022840"/>
    </source>
</evidence>
<dbReference type="CDD" id="cd16922">
    <property type="entry name" value="HATPase_EvgS-ArcB-TorS-like"/>
    <property type="match status" value="1"/>
</dbReference>
<keyword evidence="5 21" id="KW-0597">Phosphoprotein</keyword>
<dbReference type="SMART" id="SM00388">
    <property type="entry name" value="HisKA"/>
    <property type="match status" value="1"/>
</dbReference>
<dbReference type="SMART" id="SM00065">
    <property type="entry name" value="GAF"/>
    <property type="match status" value="1"/>
</dbReference>
<dbReference type="Gene3D" id="1.10.287.130">
    <property type="match status" value="1"/>
</dbReference>
<evidence type="ECO:0000256" key="18">
    <source>
        <dbReference type="ARBA" id="ARBA00068150"/>
    </source>
</evidence>
<dbReference type="InterPro" id="IPR036097">
    <property type="entry name" value="HisK_dim/P_sf"/>
</dbReference>
<evidence type="ECO:0000256" key="8">
    <source>
        <dbReference type="ARBA" id="ARBA00022729"/>
    </source>
</evidence>
<dbReference type="SUPFAM" id="SSF158472">
    <property type="entry name" value="HAMP domain-like"/>
    <property type="match status" value="1"/>
</dbReference>
<dbReference type="CDD" id="cd19411">
    <property type="entry name" value="MCP2201-like_sensor"/>
    <property type="match status" value="1"/>
</dbReference>
<feature type="modified residue" description="4-aspartylphosphate" evidence="21">
    <location>
        <position position="1037"/>
    </location>
</feature>
<proteinExistence type="predicted"/>
<dbReference type="InterPro" id="IPR036890">
    <property type="entry name" value="HATPase_C_sf"/>
</dbReference>
<dbReference type="InterPro" id="IPR003594">
    <property type="entry name" value="HATPase_dom"/>
</dbReference>
<accession>A0A6L8K5C3</accession>
<comment type="caution">
    <text evidence="29">The sequence shown here is derived from an EMBL/GenBank/DDBJ whole genome shotgun (WGS) entry which is preliminary data.</text>
</comment>
<evidence type="ECO:0000259" key="28">
    <source>
        <dbReference type="PROSITE" id="PS50894"/>
    </source>
</evidence>
<comment type="catalytic activity">
    <reaction evidence="1">
        <text>ATP + protein L-histidine = ADP + protein N-phospho-L-histidine.</text>
        <dbReference type="EC" id="2.7.13.3"/>
    </reaction>
</comment>
<evidence type="ECO:0000256" key="23">
    <source>
        <dbReference type="SAM" id="Phobius"/>
    </source>
</evidence>
<evidence type="ECO:0000256" key="9">
    <source>
        <dbReference type="ARBA" id="ARBA00022741"/>
    </source>
</evidence>
<evidence type="ECO:0000313" key="29">
    <source>
        <dbReference type="EMBL" id="MYM22723.1"/>
    </source>
</evidence>
<evidence type="ECO:0000256" key="12">
    <source>
        <dbReference type="ARBA" id="ARBA00022989"/>
    </source>
</evidence>
<evidence type="ECO:0000256" key="16">
    <source>
        <dbReference type="ARBA" id="ARBA00058004"/>
    </source>
</evidence>
<dbReference type="CDD" id="cd00088">
    <property type="entry name" value="HPT"/>
    <property type="match status" value="1"/>
</dbReference>
<dbReference type="FunFam" id="1.10.287.130:FF:000002">
    <property type="entry name" value="Two-component osmosensing histidine kinase"/>
    <property type="match status" value="1"/>
</dbReference>
<evidence type="ECO:0000313" key="30">
    <source>
        <dbReference type="Proteomes" id="UP000479335"/>
    </source>
</evidence>
<keyword evidence="9" id="KW-0547">Nucleotide-binding</keyword>
<evidence type="ECO:0000256" key="2">
    <source>
        <dbReference type="ARBA" id="ARBA00004651"/>
    </source>
</evidence>
<dbReference type="SUPFAM" id="SSF55781">
    <property type="entry name" value="GAF domain-like"/>
    <property type="match status" value="1"/>
</dbReference>
<keyword evidence="14" id="KW-0843">Virulence</keyword>
<dbReference type="InterPro" id="IPR008207">
    <property type="entry name" value="Sig_transdc_His_kin_Hpt_dom"/>
</dbReference>
<dbReference type="GO" id="GO:0000155">
    <property type="term" value="F:phosphorelay sensor kinase activity"/>
    <property type="evidence" value="ECO:0007669"/>
    <property type="project" value="InterPro"/>
</dbReference>
<keyword evidence="30" id="KW-1185">Reference proteome</keyword>
<dbReference type="InterPro" id="IPR001789">
    <property type="entry name" value="Sig_transdc_resp-reg_receiver"/>
</dbReference>
<dbReference type="Pfam" id="PF02518">
    <property type="entry name" value="HATPase_c"/>
    <property type="match status" value="1"/>
</dbReference>
<evidence type="ECO:0000256" key="5">
    <source>
        <dbReference type="ARBA" id="ARBA00022553"/>
    </source>
</evidence>